<organism evidence="2 3">
    <name type="scientific">Paractinoplanes globisporus</name>
    <dbReference type="NCBI Taxonomy" id="113565"/>
    <lineage>
        <taxon>Bacteria</taxon>
        <taxon>Bacillati</taxon>
        <taxon>Actinomycetota</taxon>
        <taxon>Actinomycetes</taxon>
        <taxon>Micromonosporales</taxon>
        <taxon>Micromonosporaceae</taxon>
        <taxon>Paractinoplanes</taxon>
    </lineage>
</organism>
<dbReference type="RefSeq" id="WP_026206583.1">
    <property type="nucleotide sequence ID" value="NZ_JBIAZU010000003.1"/>
</dbReference>
<dbReference type="Proteomes" id="UP001602245">
    <property type="component" value="Unassembled WGS sequence"/>
</dbReference>
<protein>
    <submittedName>
        <fullName evidence="2">Tyrosine-type recombinase/integrase</fullName>
    </submittedName>
</protein>
<dbReference type="InterPro" id="IPR013762">
    <property type="entry name" value="Integrase-like_cat_sf"/>
</dbReference>
<gene>
    <name evidence="2" type="ORF">ACFY35_16250</name>
</gene>
<evidence type="ECO:0000313" key="2">
    <source>
        <dbReference type="EMBL" id="MFF5290995.1"/>
    </source>
</evidence>
<keyword evidence="1" id="KW-0233">DNA recombination</keyword>
<dbReference type="EMBL" id="JBIAZU010000003">
    <property type="protein sequence ID" value="MFF5290995.1"/>
    <property type="molecule type" value="Genomic_DNA"/>
</dbReference>
<evidence type="ECO:0000256" key="1">
    <source>
        <dbReference type="ARBA" id="ARBA00023172"/>
    </source>
</evidence>
<accession>A0ABW6WER1</accession>
<name>A0ABW6WER1_9ACTN</name>
<sequence>MTGSQPRVAAWLHDGTRPKIAVWAPAVADDDLYGLWWLAGLSGLRRGELVGLRWVDVDLADATLTVNQTLVELPGTVAESELKTAADNRTITLDPATVKVVADHRRRQQRRYEAHGTAIGETGFVFARPDGRPIRPGWPTHRFTALVAAHGLRVGSSLNEGDVRARSGLTARSCATFVTRQRRALCGREL</sequence>
<dbReference type="InterPro" id="IPR011010">
    <property type="entry name" value="DNA_brk_join_enz"/>
</dbReference>
<evidence type="ECO:0000313" key="3">
    <source>
        <dbReference type="Proteomes" id="UP001602245"/>
    </source>
</evidence>
<proteinExistence type="predicted"/>
<reference evidence="2 3" key="1">
    <citation type="submission" date="2024-10" db="EMBL/GenBank/DDBJ databases">
        <title>The Natural Products Discovery Center: Release of the First 8490 Sequenced Strains for Exploring Actinobacteria Biosynthetic Diversity.</title>
        <authorList>
            <person name="Kalkreuter E."/>
            <person name="Kautsar S.A."/>
            <person name="Yang D."/>
            <person name="Bader C.D."/>
            <person name="Teijaro C.N."/>
            <person name="Fluegel L."/>
            <person name="Davis C.M."/>
            <person name="Simpson J.R."/>
            <person name="Lauterbach L."/>
            <person name="Steele A.D."/>
            <person name="Gui C."/>
            <person name="Meng S."/>
            <person name="Li G."/>
            <person name="Viehrig K."/>
            <person name="Ye F."/>
            <person name="Su P."/>
            <person name="Kiefer A.F."/>
            <person name="Nichols A."/>
            <person name="Cepeda A.J."/>
            <person name="Yan W."/>
            <person name="Fan B."/>
            <person name="Jiang Y."/>
            <person name="Adhikari A."/>
            <person name="Zheng C.-J."/>
            <person name="Schuster L."/>
            <person name="Cowan T.M."/>
            <person name="Smanski M.J."/>
            <person name="Chevrette M.G."/>
            <person name="De Carvalho L.P.S."/>
            <person name="Shen B."/>
        </authorList>
    </citation>
    <scope>NUCLEOTIDE SEQUENCE [LARGE SCALE GENOMIC DNA]</scope>
    <source>
        <strain evidence="2 3">NPDC000087</strain>
    </source>
</reference>
<keyword evidence="3" id="KW-1185">Reference proteome</keyword>
<comment type="caution">
    <text evidence="2">The sequence shown here is derived from an EMBL/GenBank/DDBJ whole genome shotgun (WGS) entry which is preliminary data.</text>
</comment>
<dbReference type="SUPFAM" id="SSF56349">
    <property type="entry name" value="DNA breaking-rejoining enzymes"/>
    <property type="match status" value="1"/>
</dbReference>
<dbReference type="Gene3D" id="1.10.443.10">
    <property type="entry name" value="Intergrase catalytic core"/>
    <property type="match status" value="1"/>
</dbReference>